<keyword evidence="3" id="KW-0255">Endonuclease</keyword>
<dbReference type="EC" id="3.1.-.-" evidence="3"/>
<dbReference type="PANTHER" id="PTHR35562:SF2">
    <property type="entry name" value="DNA ENDONUCLEASE SMRA-RELATED"/>
    <property type="match status" value="1"/>
</dbReference>
<evidence type="ECO:0000313" key="4">
    <source>
        <dbReference type="Proteomes" id="UP000049222"/>
    </source>
</evidence>
<evidence type="ECO:0000256" key="1">
    <source>
        <dbReference type="SAM" id="MobiDB-lite"/>
    </source>
</evidence>
<dbReference type="Gene3D" id="3.30.1370.110">
    <property type="match status" value="1"/>
</dbReference>
<feature type="compositionally biased region" description="Basic and acidic residues" evidence="1">
    <location>
        <begin position="7"/>
        <end position="32"/>
    </location>
</feature>
<keyword evidence="4" id="KW-1185">Reference proteome</keyword>
<dbReference type="Pfam" id="PF01713">
    <property type="entry name" value="Smr"/>
    <property type="match status" value="1"/>
</dbReference>
<dbReference type="InterPro" id="IPR036063">
    <property type="entry name" value="Smr_dom_sf"/>
</dbReference>
<dbReference type="PANTHER" id="PTHR35562">
    <property type="entry name" value="DNA ENDONUCLEASE SMRA-RELATED"/>
    <property type="match status" value="1"/>
</dbReference>
<dbReference type="SMART" id="SM00463">
    <property type="entry name" value="SMR"/>
    <property type="match status" value="1"/>
</dbReference>
<evidence type="ECO:0000313" key="3">
    <source>
        <dbReference type="EMBL" id="CTQ49167.1"/>
    </source>
</evidence>
<sequence>MKRRRGLSSEDREVWSRYRRTADPLHPDRPDPEPPAAGASPMPKPQRPRYVAPFEMGSRARPQTSGHALMPSISDQVNKAPLRMDAKTHQRMRAGKLRPEAKLDLHGMTLDVAHPALTRFILSAQADGKRLVIVVTGKGKVKPDHGPIPTRLGVLKHQVPQWLRLAPLSSLVLQVTEAHRSHGGSGAYYVYLRR</sequence>
<dbReference type="STRING" id="420998.JDO7802_01178"/>
<feature type="domain" description="Smr" evidence="2">
    <location>
        <begin position="103"/>
        <end position="193"/>
    </location>
</feature>
<name>A0A0M6YIR0_9RHOB</name>
<dbReference type="GO" id="GO:0004519">
    <property type="term" value="F:endonuclease activity"/>
    <property type="evidence" value="ECO:0007669"/>
    <property type="project" value="UniProtKB-KW"/>
</dbReference>
<dbReference type="InterPro" id="IPR002625">
    <property type="entry name" value="Smr_dom"/>
</dbReference>
<proteinExistence type="predicted"/>
<dbReference type="SUPFAM" id="SSF160443">
    <property type="entry name" value="SMR domain-like"/>
    <property type="match status" value="1"/>
</dbReference>
<dbReference type="OrthoDB" id="7165597at2"/>
<dbReference type="Proteomes" id="UP000049222">
    <property type="component" value="Unassembled WGS sequence"/>
</dbReference>
<keyword evidence="3" id="KW-0378">Hydrolase</keyword>
<dbReference type="EMBL" id="CXSU01000011">
    <property type="protein sequence ID" value="CTQ49167.1"/>
    <property type="molecule type" value="Genomic_DNA"/>
</dbReference>
<protein>
    <submittedName>
        <fullName evidence="3">Putative DNA endonuclease SmrA</fullName>
        <ecNumber evidence="3">3.1.-.-</ecNumber>
    </submittedName>
</protein>
<dbReference type="RefSeq" id="WP_055083575.1">
    <property type="nucleotide sequence ID" value="NZ_CXSU01000011.1"/>
</dbReference>
<keyword evidence="3" id="KW-0540">Nuclease</keyword>
<dbReference type="PROSITE" id="PS50828">
    <property type="entry name" value="SMR"/>
    <property type="match status" value="1"/>
</dbReference>
<accession>A0A0M6YIR0</accession>
<feature type="region of interest" description="Disordered" evidence="1">
    <location>
        <begin position="1"/>
        <end position="50"/>
    </location>
</feature>
<dbReference type="AlphaFoldDB" id="A0A0M6YIR0"/>
<reference evidence="3 4" key="1">
    <citation type="submission" date="2015-07" db="EMBL/GenBank/DDBJ databases">
        <authorList>
            <person name="Noorani M."/>
        </authorList>
    </citation>
    <scope>NUCLEOTIDE SEQUENCE [LARGE SCALE GENOMIC DNA]</scope>
    <source>
        <strain evidence="3 4">CECT 7802</strain>
    </source>
</reference>
<organism evidence="3 4">
    <name type="scientific">Jannaschia donghaensis</name>
    <dbReference type="NCBI Taxonomy" id="420998"/>
    <lineage>
        <taxon>Bacteria</taxon>
        <taxon>Pseudomonadati</taxon>
        <taxon>Pseudomonadota</taxon>
        <taxon>Alphaproteobacteria</taxon>
        <taxon>Rhodobacterales</taxon>
        <taxon>Roseobacteraceae</taxon>
        <taxon>Jannaschia</taxon>
    </lineage>
</organism>
<dbReference type="GO" id="GO:0016787">
    <property type="term" value="F:hydrolase activity"/>
    <property type="evidence" value="ECO:0007669"/>
    <property type="project" value="UniProtKB-KW"/>
</dbReference>
<gene>
    <name evidence="3" type="primary">smrA</name>
    <name evidence="3" type="ORF">JDO7802_01178</name>
</gene>
<evidence type="ECO:0000259" key="2">
    <source>
        <dbReference type="PROSITE" id="PS50828"/>
    </source>
</evidence>